<dbReference type="OrthoDB" id="9808046at2"/>
<comment type="caution">
    <text evidence="2">The sequence shown here is derived from an EMBL/GenBank/DDBJ whole genome shotgun (WGS) entry which is preliminary data.</text>
</comment>
<dbReference type="STRING" id="983920.Y88_3060"/>
<dbReference type="SUPFAM" id="SSF56601">
    <property type="entry name" value="beta-lactamase/transpeptidase-like"/>
    <property type="match status" value="1"/>
</dbReference>
<protein>
    <submittedName>
        <fullName evidence="2">Hypothetical beta-lactamase (Penicillin-binding protein)</fullName>
    </submittedName>
</protein>
<keyword evidence="3" id="KW-1185">Reference proteome</keyword>
<accession>F1ZCI4</accession>
<evidence type="ECO:0000259" key="1">
    <source>
        <dbReference type="Pfam" id="PF00144"/>
    </source>
</evidence>
<evidence type="ECO:0000313" key="3">
    <source>
        <dbReference type="Proteomes" id="UP000004728"/>
    </source>
</evidence>
<dbReference type="InterPro" id="IPR050491">
    <property type="entry name" value="AmpC-like"/>
</dbReference>
<gene>
    <name evidence="2" type="ORF">Y88_3060</name>
</gene>
<dbReference type="Gene3D" id="3.40.710.10">
    <property type="entry name" value="DD-peptidase/beta-lactamase superfamily"/>
    <property type="match status" value="1"/>
</dbReference>
<dbReference type="InterPro" id="IPR012338">
    <property type="entry name" value="Beta-lactam/transpept-like"/>
</dbReference>
<dbReference type="PANTHER" id="PTHR46825">
    <property type="entry name" value="D-ALANYL-D-ALANINE-CARBOXYPEPTIDASE/ENDOPEPTIDASE AMPH"/>
    <property type="match status" value="1"/>
</dbReference>
<proteinExistence type="predicted"/>
<organism evidence="2 3">
    <name type="scientific">Novosphingobium nitrogenifigens DSM 19370</name>
    <dbReference type="NCBI Taxonomy" id="983920"/>
    <lineage>
        <taxon>Bacteria</taxon>
        <taxon>Pseudomonadati</taxon>
        <taxon>Pseudomonadota</taxon>
        <taxon>Alphaproteobacteria</taxon>
        <taxon>Sphingomonadales</taxon>
        <taxon>Sphingomonadaceae</taxon>
        <taxon>Novosphingobium</taxon>
    </lineage>
</organism>
<dbReference type="PANTHER" id="PTHR46825:SF9">
    <property type="entry name" value="BETA-LACTAMASE-RELATED DOMAIN-CONTAINING PROTEIN"/>
    <property type="match status" value="1"/>
</dbReference>
<evidence type="ECO:0000313" key="2">
    <source>
        <dbReference type="EMBL" id="EGD57734.1"/>
    </source>
</evidence>
<dbReference type="AlphaFoldDB" id="F1ZCI4"/>
<dbReference type="HOGENOM" id="CLU_020027_5_0_5"/>
<feature type="domain" description="Beta-lactamase-related" evidence="1">
    <location>
        <begin position="36"/>
        <end position="387"/>
    </location>
</feature>
<dbReference type="FunCoup" id="F1ZCI4">
    <property type="interactions" value="107"/>
</dbReference>
<dbReference type="EMBL" id="AEWJ01000054">
    <property type="protein sequence ID" value="EGD57734.1"/>
    <property type="molecule type" value="Genomic_DNA"/>
</dbReference>
<reference evidence="2 3" key="1">
    <citation type="journal article" date="2012" name="J. Bacteriol.">
        <title>Draft Genome Sequence of Novosphingobium nitrogenifigens Y88T.</title>
        <authorList>
            <person name="Strabala T.J."/>
            <person name="Macdonald L."/>
            <person name="Liu V."/>
            <person name="Smit A.M."/>
        </authorList>
    </citation>
    <scope>NUCLEOTIDE SEQUENCE [LARGE SCALE GENOMIC DNA]</scope>
    <source>
        <strain evidence="2 3">DSM 19370</strain>
    </source>
</reference>
<dbReference type="Proteomes" id="UP000004728">
    <property type="component" value="Unassembled WGS sequence"/>
</dbReference>
<dbReference type="Pfam" id="PF00144">
    <property type="entry name" value="Beta-lactamase"/>
    <property type="match status" value="1"/>
</dbReference>
<dbReference type="InParanoid" id="F1ZCI4"/>
<dbReference type="InterPro" id="IPR001466">
    <property type="entry name" value="Beta-lactam-related"/>
</dbReference>
<name>F1ZCI4_9SPHN</name>
<dbReference type="eggNOG" id="COG1680">
    <property type="taxonomic scope" value="Bacteria"/>
</dbReference>
<sequence>MLLTLAPVVAEARARVAPPAPPAQVSVGVASLAPEIDAIFAKWMADNHVPGMVYGVVAGGRLAYVHGMGVQDLDRRRPVDGASLFRIASMTKAFTALSILSLRDKGLLSLDDPAEKYVPEMRGWTYPTADSPKITLRDLLHHVAGFVTDDPWGDRQEVLSQEDFTRLLAQGVSFTRAPEMRHEYANLGYAILGRVIANVTHAPYRTYVEKTLLSPLGMTSSGFDVLAHPRDRRAIGYRWENGGYVEEPTMADGAFNSMGGLEVSAEDYARWLAFLLSAWPPRDDADKGPVRRGTVRQIAQGLNFQSVFRRFGASGASACPGALAYGMGWRVVQDCDFGLTLNHGGGFPGYGSHVLLLPEFGVALFALTNRTYSGPSAPVWDSAVLLLQKGLLKRPEAPVSPELAGFYVSARDVWAEGNVGPLAGRVAMNFAMDRSDGNWVRYLAETKVKAGLCDTSAPIVPGGAMAGTFTWPCTHGHIDGTVLLAPTHPVTLQALRYVYVPSQP</sequence>